<feature type="region of interest" description="Disordered" evidence="1">
    <location>
        <begin position="86"/>
        <end position="125"/>
    </location>
</feature>
<protein>
    <submittedName>
        <fullName evidence="2">Uncharacterized protein</fullName>
    </submittedName>
</protein>
<dbReference type="EMBL" id="BTRK01000006">
    <property type="protein sequence ID" value="GMR62616.1"/>
    <property type="molecule type" value="Genomic_DNA"/>
</dbReference>
<gene>
    <name evidence="2" type="ORF">PMAYCL1PPCAC_32811</name>
</gene>
<evidence type="ECO:0000313" key="3">
    <source>
        <dbReference type="Proteomes" id="UP001328107"/>
    </source>
</evidence>
<feature type="compositionally biased region" description="Polar residues" evidence="1">
    <location>
        <begin position="32"/>
        <end position="44"/>
    </location>
</feature>
<feature type="compositionally biased region" description="Polar residues" evidence="1">
    <location>
        <begin position="537"/>
        <end position="546"/>
    </location>
</feature>
<feature type="region of interest" description="Disordered" evidence="1">
    <location>
        <begin position="460"/>
        <end position="486"/>
    </location>
</feature>
<name>A0AAN5DFJ8_9BILA</name>
<feature type="region of interest" description="Disordered" evidence="1">
    <location>
        <begin position="536"/>
        <end position="556"/>
    </location>
</feature>
<feature type="compositionally biased region" description="Low complexity" evidence="1">
    <location>
        <begin position="300"/>
        <end position="315"/>
    </location>
</feature>
<evidence type="ECO:0000256" key="1">
    <source>
        <dbReference type="SAM" id="MobiDB-lite"/>
    </source>
</evidence>
<proteinExistence type="predicted"/>
<reference evidence="3" key="1">
    <citation type="submission" date="2022-10" db="EMBL/GenBank/DDBJ databases">
        <title>Genome assembly of Pristionchus species.</title>
        <authorList>
            <person name="Yoshida K."/>
            <person name="Sommer R.J."/>
        </authorList>
    </citation>
    <scope>NUCLEOTIDE SEQUENCE [LARGE SCALE GENOMIC DNA]</scope>
    <source>
        <strain evidence="3">RS5460</strain>
    </source>
</reference>
<dbReference type="Proteomes" id="UP001328107">
    <property type="component" value="Unassembled WGS sequence"/>
</dbReference>
<keyword evidence="3" id="KW-1185">Reference proteome</keyword>
<feature type="region of interest" description="Disordered" evidence="1">
    <location>
        <begin position="21"/>
        <end position="44"/>
    </location>
</feature>
<feature type="region of interest" description="Disordered" evidence="1">
    <location>
        <begin position="234"/>
        <end position="273"/>
    </location>
</feature>
<feature type="compositionally biased region" description="Polar residues" evidence="1">
    <location>
        <begin position="401"/>
        <end position="415"/>
    </location>
</feature>
<feature type="compositionally biased region" description="Polar residues" evidence="1">
    <location>
        <begin position="86"/>
        <end position="110"/>
    </location>
</feature>
<feature type="compositionally biased region" description="Basic and acidic residues" evidence="1">
    <location>
        <begin position="112"/>
        <end position="125"/>
    </location>
</feature>
<evidence type="ECO:0000313" key="2">
    <source>
        <dbReference type="EMBL" id="GMR62616.1"/>
    </source>
</evidence>
<accession>A0AAN5DFJ8</accession>
<sequence>SMDMNEDAFGELIDFMSIEERGMDGLEESSSPEDVQNALNDNSSPFSFDFDVTMDYLRAQPEFPGRHNDGAEHEKHSLMEYQATFSSAGDSVSPVNTSTPDSTMNSSVESGDTPRDEQSDDKSDPKKTLLWDLLLAPPSPSKPKAVEVVGITADGQPMHLQQQQMMTRPAATAAAAAAYQMPPPTLRPMPKAVIDVVQDKALNGGNMPLSTDPRINQQLRQYMSIGNTDVQLSPAVLRQHTETMTPKKKERKKKEKKESPGYYVSPSDQARAQPSFRPIGSMEDIYSAAALQEQHRENQQFLQSQQQRMLPPSTRVPRRTPSWEENERILEQLRRDGTRIPPQKWAGQPVQPQMMSQQQQRFPMQHQPMMQHLPYQPPMSHWHQQRAHQQHQQTPIGHPQYPQSSYPMGQNSVNGYQPMPSPQYPSQYQPYASQQHPQMVSHMPSLGAAQTFNTGPAMMQQQHQGVPAASTPQLQQPSNNGLSAVSTTGNMQEASTVNGFPLAQQYPAHCQPLGQGIPFVPVDHAMQQPLQAKHNGVVSSTDNTPEASPAHHEQRLDCPSTTMAQESVQFNAHGDRATDHGPLSRAGLPNYGEFGHYPPVRAMSQDGQMARNGAVGSETARASYGCASLNGSPTESSALRKRAFSDEGAQPGPSCFFDAATAEETKRRRSSALDDYQPSSAARAFHAVGNRLASQGDDDEAVRRAEDEDLESPVFVGQLDRWRISASYS</sequence>
<feature type="region of interest" description="Disordered" evidence="1">
    <location>
        <begin position="689"/>
        <end position="709"/>
    </location>
</feature>
<dbReference type="AlphaFoldDB" id="A0AAN5DFJ8"/>
<comment type="caution">
    <text evidence="2">The sequence shown here is derived from an EMBL/GenBank/DDBJ whole genome shotgun (WGS) entry which is preliminary data.</text>
</comment>
<feature type="region of interest" description="Disordered" evidence="1">
    <location>
        <begin position="388"/>
        <end position="424"/>
    </location>
</feature>
<feature type="region of interest" description="Disordered" evidence="1">
    <location>
        <begin position="300"/>
        <end position="322"/>
    </location>
</feature>
<feature type="non-terminal residue" evidence="2">
    <location>
        <position position="1"/>
    </location>
</feature>
<organism evidence="2 3">
    <name type="scientific">Pristionchus mayeri</name>
    <dbReference type="NCBI Taxonomy" id="1317129"/>
    <lineage>
        <taxon>Eukaryota</taxon>
        <taxon>Metazoa</taxon>
        <taxon>Ecdysozoa</taxon>
        <taxon>Nematoda</taxon>
        <taxon>Chromadorea</taxon>
        <taxon>Rhabditida</taxon>
        <taxon>Rhabditina</taxon>
        <taxon>Diplogasteromorpha</taxon>
        <taxon>Diplogasteroidea</taxon>
        <taxon>Neodiplogasteridae</taxon>
        <taxon>Pristionchus</taxon>
    </lineage>
</organism>